<evidence type="ECO:0000256" key="2">
    <source>
        <dbReference type="ARBA" id="ARBA00022448"/>
    </source>
</evidence>
<keyword evidence="2" id="KW-0813">Transport</keyword>
<keyword evidence="3 6" id="KW-0812">Transmembrane</keyword>
<name>A0A9P1BFN7_9DINO</name>
<evidence type="ECO:0000313" key="8">
    <source>
        <dbReference type="EMBL" id="CAI3972624.1"/>
    </source>
</evidence>
<feature type="transmembrane region" description="Helical" evidence="6">
    <location>
        <begin position="611"/>
        <end position="632"/>
    </location>
</feature>
<dbReference type="EMBL" id="CAMXCT030000024">
    <property type="protein sequence ID" value="CAL4759936.1"/>
    <property type="molecule type" value="Genomic_DNA"/>
</dbReference>
<evidence type="ECO:0000313" key="9">
    <source>
        <dbReference type="EMBL" id="CAL1125999.1"/>
    </source>
</evidence>
<dbReference type="Pfam" id="PF07690">
    <property type="entry name" value="MFS_1"/>
    <property type="match status" value="1"/>
</dbReference>
<dbReference type="InterPro" id="IPR036259">
    <property type="entry name" value="MFS_trans_sf"/>
</dbReference>
<dbReference type="Proteomes" id="UP001152797">
    <property type="component" value="Unassembled WGS sequence"/>
</dbReference>
<evidence type="ECO:0000259" key="7">
    <source>
        <dbReference type="PROSITE" id="PS50850"/>
    </source>
</evidence>
<evidence type="ECO:0000256" key="3">
    <source>
        <dbReference type="ARBA" id="ARBA00022692"/>
    </source>
</evidence>
<reference evidence="9" key="2">
    <citation type="submission" date="2024-04" db="EMBL/GenBank/DDBJ databases">
        <authorList>
            <person name="Chen Y."/>
            <person name="Shah S."/>
            <person name="Dougan E. K."/>
            <person name="Thang M."/>
            <person name="Chan C."/>
        </authorList>
    </citation>
    <scope>NUCLEOTIDE SEQUENCE [LARGE SCALE GENOMIC DNA]</scope>
</reference>
<accession>A0A9P1BFN7</accession>
<dbReference type="GO" id="GO:0016020">
    <property type="term" value="C:membrane"/>
    <property type="evidence" value="ECO:0007669"/>
    <property type="project" value="UniProtKB-SubCell"/>
</dbReference>
<dbReference type="PANTHER" id="PTHR23504">
    <property type="entry name" value="MAJOR FACILITATOR SUPERFAMILY DOMAIN-CONTAINING PROTEIN 10"/>
    <property type="match status" value="1"/>
</dbReference>
<comment type="subcellular location">
    <subcellularLocation>
        <location evidence="1">Membrane</location>
        <topology evidence="1">Multi-pass membrane protein</topology>
    </subcellularLocation>
</comment>
<evidence type="ECO:0000313" key="10">
    <source>
        <dbReference type="EMBL" id="CAL4759936.1"/>
    </source>
</evidence>
<keyword evidence="5 6" id="KW-0472">Membrane</keyword>
<dbReference type="InterPro" id="IPR011989">
    <property type="entry name" value="ARM-like"/>
</dbReference>
<dbReference type="SUPFAM" id="SSF103473">
    <property type="entry name" value="MFS general substrate transporter"/>
    <property type="match status" value="1"/>
</dbReference>
<organism evidence="8">
    <name type="scientific">Cladocopium goreaui</name>
    <dbReference type="NCBI Taxonomy" id="2562237"/>
    <lineage>
        <taxon>Eukaryota</taxon>
        <taxon>Sar</taxon>
        <taxon>Alveolata</taxon>
        <taxon>Dinophyceae</taxon>
        <taxon>Suessiales</taxon>
        <taxon>Symbiodiniaceae</taxon>
        <taxon>Cladocopium</taxon>
    </lineage>
</organism>
<evidence type="ECO:0000256" key="4">
    <source>
        <dbReference type="ARBA" id="ARBA00022989"/>
    </source>
</evidence>
<feature type="transmembrane region" description="Helical" evidence="6">
    <location>
        <begin position="674"/>
        <end position="693"/>
    </location>
</feature>
<evidence type="ECO:0000256" key="6">
    <source>
        <dbReference type="SAM" id="Phobius"/>
    </source>
</evidence>
<dbReference type="EMBL" id="CAMXCT020000024">
    <property type="protein sequence ID" value="CAL1125999.1"/>
    <property type="molecule type" value="Genomic_DNA"/>
</dbReference>
<sequence>MAPVGSLPTDDTAVNVTALHSSSAGVRLAAVKALLEDGKLTPLTPFADQILPLVADSDPEETGGRVRQLADELVTQMGFRRETLTAEREERNQSLKCGATWKCLCVPGFGVEALPSTPLTPPWAISAVADDFDTCSAPASPFYSPAWRVAKSARRCSHPKDPRAVIPLEDLCCESKQHWRVRDALAFTPKALQGDVLVRLLKDTDPGLRESVLLALRRLVPIYWVRHADAVSATLADARPQVRVAALVALFHLDASDLDFQVPRIVAALRDELWPVREAALQTLRKLRPEQLQRLSREVLRCKLDPSLRVRSAAQRVLERLAPNVLADLACRGDLYGGAAVRNATKRCEVKALVIGNNLAVHADSSTPGADLLSITLTVDQNLDGDPTAVAARAKDWQEKVATGVSQRLLSRQNSTARLGAALEEGQTPATPLPCKTLAVLCCIALIDCINATILNPYVDDMVSMLLKTERGSPDVSLWVSVLVGSYSLCEVIFSAMWGMLADKVGRRPVLLVGLTGSAVAPIIFGMAGSLPVALGARLMDGFFCGNIGVVRTYLGELVDNSNEAKAFGILAATFSLGLIIGPTLGGSLAYPARWYPATFQGTIFDTHPFLLPNLSYACLAIAALLVGFFALPESRARVQQQAALLARSGAESEEFQAVKFWQGFPKGRNFRQILIASSLLNGYVAARLNAFVLVSSLPETMGGMALSPHQFGYIQVCAAAMIFLNQATFYPILMRRFGMHRCFALCLSWTIAISLPIPVYYMVADPRFHFWRYVPITAWQMLSQFGLATCFPVAVMLVNRECSVENRGSVNGWCNSLNSLSRGLGPPLAGGLFRLGCYLESSSFQLGRYLPFYVNMITAVVCIRLVAAQSKTEPAETTAELPSA</sequence>
<feature type="transmembrane region" description="Helical" evidence="6">
    <location>
        <begin position="438"/>
        <end position="458"/>
    </location>
</feature>
<dbReference type="Gene3D" id="1.20.1250.20">
    <property type="entry name" value="MFS general substrate transporter like domains"/>
    <property type="match status" value="1"/>
</dbReference>
<dbReference type="GO" id="GO:0022857">
    <property type="term" value="F:transmembrane transporter activity"/>
    <property type="evidence" value="ECO:0007669"/>
    <property type="project" value="InterPro"/>
</dbReference>
<keyword evidence="11" id="KW-1185">Reference proteome</keyword>
<feature type="transmembrane region" description="Helical" evidence="6">
    <location>
        <begin position="567"/>
        <end position="591"/>
    </location>
</feature>
<feature type="domain" description="Major facilitator superfamily (MFS) profile" evidence="7">
    <location>
        <begin position="437"/>
        <end position="872"/>
    </location>
</feature>
<proteinExistence type="predicted"/>
<dbReference type="PRINTS" id="PR01036">
    <property type="entry name" value="TCRTETB"/>
</dbReference>
<feature type="transmembrane region" description="Helical" evidence="6">
    <location>
        <begin position="777"/>
        <end position="799"/>
    </location>
</feature>
<protein>
    <submittedName>
        <fullName evidence="10">Major facilitator superfamily multidrug transporter mfsB</fullName>
    </submittedName>
</protein>
<comment type="caution">
    <text evidence="8">The sequence shown here is derived from an EMBL/GenBank/DDBJ whole genome shotgun (WGS) entry which is preliminary data.</text>
</comment>
<feature type="transmembrane region" description="Helical" evidence="6">
    <location>
        <begin position="713"/>
        <end position="731"/>
    </location>
</feature>
<dbReference type="EMBL" id="CAMXCT010000024">
    <property type="protein sequence ID" value="CAI3972624.1"/>
    <property type="molecule type" value="Genomic_DNA"/>
</dbReference>
<dbReference type="InterPro" id="IPR020846">
    <property type="entry name" value="MFS_dom"/>
</dbReference>
<dbReference type="PROSITE" id="PS50850">
    <property type="entry name" value="MFS"/>
    <property type="match status" value="1"/>
</dbReference>
<feature type="transmembrane region" description="Helical" evidence="6">
    <location>
        <begin position="478"/>
        <end position="498"/>
    </location>
</feature>
<dbReference type="Gene3D" id="1.25.10.10">
    <property type="entry name" value="Leucine-rich Repeat Variant"/>
    <property type="match status" value="2"/>
</dbReference>
<evidence type="ECO:0000256" key="5">
    <source>
        <dbReference type="ARBA" id="ARBA00023136"/>
    </source>
</evidence>
<dbReference type="PANTHER" id="PTHR23504:SF15">
    <property type="entry name" value="MAJOR FACILITATOR SUPERFAMILY (MFS) PROFILE DOMAIN-CONTAINING PROTEIN"/>
    <property type="match status" value="1"/>
</dbReference>
<dbReference type="AlphaFoldDB" id="A0A9P1BFN7"/>
<keyword evidence="4 6" id="KW-1133">Transmembrane helix</keyword>
<feature type="transmembrane region" description="Helical" evidence="6">
    <location>
        <begin position="743"/>
        <end position="765"/>
    </location>
</feature>
<evidence type="ECO:0000256" key="1">
    <source>
        <dbReference type="ARBA" id="ARBA00004141"/>
    </source>
</evidence>
<dbReference type="InterPro" id="IPR011701">
    <property type="entry name" value="MFS"/>
</dbReference>
<feature type="transmembrane region" description="Helical" evidence="6">
    <location>
        <begin position="510"/>
        <end position="529"/>
    </location>
</feature>
<dbReference type="CDD" id="cd17330">
    <property type="entry name" value="MFS_SLC46_TetA_like"/>
    <property type="match status" value="1"/>
</dbReference>
<gene>
    <name evidence="8" type="ORF">C1SCF055_LOCUS1192</name>
</gene>
<reference evidence="8" key="1">
    <citation type="submission" date="2022-10" db="EMBL/GenBank/DDBJ databases">
        <authorList>
            <person name="Chen Y."/>
            <person name="Dougan E. K."/>
            <person name="Chan C."/>
            <person name="Rhodes N."/>
            <person name="Thang M."/>
        </authorList>
    </citation>
    <scope>NUCLEOTIDE SEQUENCE</scope>
</reference>
<dbReference type="OrthoDB" id="423452at2759"/>
<evidence type="ECO:0000313" key="11">
    <source>
        <dbReference type="Proteomes" id="UP001152797"/>
    </source>
</evidence>
<dbReference type="InterPro" id="IPR016024">
    <property type="entry name" value="ARM-type_fold"/>
</dbReference>
<dbReference type="SUPFAM" id="SSF48371">
    <property type="entry name" value="ARM repeat"/>
    <property type="match status" value="1"/>
</dbReference>